<reference evidence="1 2" key="1">
    <citation type="journal article" date="2019" name="Nat. Ecol. Evol.">
        <title>Megaphylogeny resolves global patterns of mushroom evolution.</title>
        <authorList>
            <person name="Varga T."/>
            <person name="Krizsan K."/>
            <person name="Foldi C."/>
            <person name="Dima B."/>
            <person name="Sanchez-Garcia M."/>
            <person name="Sanchez-Ramirez S."/>
            <person name="Szollosi G.J."/>
            <person name="Szarkandi J.G."/>
            <person name="Papp V."/>
            <person name="Albert L."/>
            <person name="Andreopoulos W."/>
            <person name="Angelini C."/>
            <person name="Antonin V."/>
            <person name="Barry K.W."/>
            <person name="Bougher N.L."/>
            <person name="Buchanan P."/>
            <person name="Buyck B."/>
            <person name="Bense V."/>
            <person name="Catcheside P."/>
            <person name="Chovatia M."/>
            <person name="Cooper J."/>
            <person name="Damon W."/>
            <person name="Desjardin D."/>
            <person name="Finy P."/>
            <person name="Geml J."/>
            <person name="Haridas S."/>
            <person name="Hughes K."/>
            <person name="Justo A."/>
            <person name="Karasinski D."/>
            <person name="Kautmanova I."/>
            <person name="Kiss B."/>
            <person name="Kocsube S."/>
            <person name="Kotiranta H."/>
            <person name="LaButti K.M."/>
            <person name="Lechner B.E."/>
            <person name="Liimatainen K."/>
            <person name="Lipzen A."/>
            <person name="Lukacs Z."/>
            <person name="Mihaltcheva S."/>
            <person name="Morgado L.N."/>
            <person name="Niskanen T."/>
            <person name="Noordeloos M.E."/>
            <person name="Ohm R.A."/>
            <person name="Ortiz-Santana B."/>
            <person name="Ovrebo C."/>
            <person name="Racz N."/>
            <person name="Riley R."/>
            <person name="Savchenko A."/>
            <person name="Shiryaev A."/>
            <person name="Soop K."/>
            <person name="Spirin V."/>
            <person name="Szebenyi C."/>
            <person name="Tomsovsky M."/>
            <person name="Tulloss R.E."/>
            <person name="Uehling J."/>
            <person name="Grigoriev I.V."/>
            <person name="Vagvolgyi C."/>
            <person name="Papp T."/>
            <person name="Martin F.M."/>
            <person name="Miettinen O."/>
            <person name="Hibbett D.S."/>
            <person name="Nagy L.G."/>
        </authorList>
    </citation>
    <scope>NUCLEOTIDE SEQUENCE [LARGE SCALE GENOMIC DNA]</scope>
    <source>
        <strain evidence="1 2">CBS 121175</strain>
    </source>
</reference>
<organism evidence="1 2">
    <name type="scientific">Coprinopsis marcescibilis</name>
    <name type="common">Agaric fungus</name>
    <name type="synonym">Psathyrella marcescibilis</name>
    <dbReference type="NCBI Taxonomy" id="230819"/>
    <lineage>
        <taxon>Eukaryota</taxon>
        <taxon>Fungi</taxon>
        <taxon>Dikarya</taxon>
        <taxon>Basidiomycota</taxon>
        <taxon>Agaricomycotina</taxon>
        <taxon>Agaricomycetes</taxon>
        <taxon>Agaricomycetidae</taxon>
        <taxon>Agaricales</taxon>
        <taxon>Agaricineae</taxon>
        <taxon>Psathyrellaceae</taxon>
        <taxon>Coprinopsis</taxon>
    </lineage>
</organism>
<proteinExistence type="predicted"/>
<dbReference type="EMBL" id="ML210218">
    <property type="protein sequence ID" value="TFK23445.1"/>
    <property type="molecule type" value="Genomic_DNA"/>
</dbReference>
<sequence>MIHQGARKSVSKGPWSGIIRNRHFLGWCKRKIVIAFRSMVQYTVIGALFLENILAELQRWEGATSALNGEFTWFALLPPVVFSDSTWTSDCVAHLNHRTEPGANDLERSSQLYLSALFTQWRCRRPAPTTLRGNRGLHLLQHNAETCLRRLVLKEVSCGFAADVKAGPLQLPPVIKASPSSLSNTTSSVARVIGHTVYYSEANLAGELACLEAKTSVALNQTPLPITKNSDLAIGLPNPVSVQVSDVAQFTAKYCVAPHLIRSRTIGPRNFIGRLLIYNVKSRFWIRHSDYAFERITRGSEASSFDKLIVIDKSNSLTTMASSRQWAKPWVLITLLSAPEKPFFLFSQKNTSHLRVTMKYPSITGIEGSGVKGNQRQKDSEG</sequence>
<dbReference type="AlphaFoldDB" id="A0A5C3KTA4"/>
<dbReference type="Proteomes" id="UP000307440">
    <property type="component" value="Unassembled WGS sequence"/>
</dbReference>
<gene>
    <name evidence="1" type="ORF">FA15DRAFT_656697</name>
</gene>
<evidence type="ECO:0000313" key="2">
    <source>
        <dbReference type="Proteomes" id="UP000307440"/>
    </source>
</evidence>
<name>A0A5C3KTA4_COPMA</name>
<evidence type="ECO:0000313" key="1">
    <source>
        <dbReference type="EMBL" id="TFK23445.1"/>
    </source>
</evidence>
<protein>
    <submittedName>
        <fullName evidence="1">Uncharacterized protein</fullName>
    </submittedName>
</protein>
<accession>A0A5C3KTA4</accession>
<keyword evidence="2" id="KW-1185">Reference proteome</keyword>